<dbReference type="EMBL" id="JAFFJS010000006">
    <property type="protein sequence ID" value="MBM9433930.1"/>
    <property type="molecule type" value="Genomic_DNA"/>
</dbReference>
<accession>A0ABS2TH08</accession>
<sequence>MASVLFVCVKNGGKSQIAAALMRMKEGVDVHSCGTKPGSSVNALAAESLDEVGASTAGEYPKGIDPEIVRSVDRVVLLGDEADPGLFDTAKRVDVWILDEPSHRGIDGMDRMRLVRDEIAGRVDELYRELTA</sequence>
<dbReference type="SUPFAM" id="SSF52788">
    <property type="entry name" value="Phosphotyrosine protein phosphatases I"/>
    <property type="match status" value="1"/>
</dbReference>
<dbReference type="SMART" id="SM00226">
    <property type="entry name" value="LMWPc"/>
    <property type="match status" value="1"/>
</dbReference>
<reference evidence="4" key="1">
    <citation type="submission" date="2021-02" db="EMBL/GenBank/DDBJ databases">
        <title>Leucobacter sp. CX169.</title>
        <authorList>
            <person name="Cheng Y."/>
        </authorList>
    </citation>
    <scope>NUCLEOTIDE SEQUENCE [LARGE SCALE GENOMIC DNA]</scope>
    <source>
        <strain evidence="4">JY899</strain>
    </source>
</reference>
<evidence type="ECO:0000259" key="2">
    <source>
        <dbReference type="SMART" id="SM00226"/>
    </source>
</evidence>
<proteinExistence type="predicted"/>
<name>A0ABS2TH08_9ACTO</name>
<feature type="domain" description="Phosphotyrosine protein phosphatase I" evidence="2">
    <location>
        <begin position="2"/>
        <end position="129"/>
    </location>
</feature>
<dbReference type="Gene3D" id="3.40.50.2300">
    <property type="match status" value="1"/>
</dbReference>
<evidence type="ECO:0000256" key="1">
    <source>
        <dbReference type="ARBA" id="ARBA00022849"/>
    </source>
</evidence>
<dbReference type="PANTHER" id="PTHR43428:SF1">
    <property type="entry name" value="ARSENATE REDUCTASE"/>
    <property type="match status" value="1"/>
</dbReference>
<gene>
    <name evidence="3" type="ORF">JVW63_09520</name>
</gene>
<dbReference type="RefSeq" id="WP_182171383.1">
    <property type="nucleotide sequence ID" value="NZ_CP059676.1"/>
</dbReference>
<protein>
    <submittedName>
        <fullName evidence="3">Low molecular weight phosphatase family protein</fullName>
    </submittedName>
</protein>
<keyword evidence="1" id="KW-0059">Arsenical resistance</keyword>
<dbReference type="Proteomes" id="UP000705983">
    <property type="component" value="Unassembled WGS sequence"/>
</dbReference>
<dbReference type="PANTHER" id="PTHR43428">
    <property type="entry name" value="ARSENATE REDUCTASE"/>
    <property type="match status" value="1"/>
</dbReference>
<dbReference type="InterPro" id="IPR036196">
    <property type="entry name" value="Ptyr_pPase_sf"/>
</dbReference>
<dbReference type="InterPro" id="IPR023485">
    <property type="entry name" value="Ptyr_pPase"/>
</dbReference>
<comment type="caution">
    <text evidence="3">The sequence shown here is derived from an EMBL/GenBank/DDBJ whole genome shotgun (WGS) entry which is preliminary data.</text>
</comment>
<evidence type="ECO:0000313" key="4">
    <source>
        <dbReference type="Proteomes" id="UP000705983"/>
    </source>
</evidence>
<organism evidence="3 4">
    <name type="scientific">Flaviflexus equikiangi</name>
    <dbReference type="NCBI Taxonomy" id="2758573"/>
    <lineage>
        <taxon>Bacteria</taxon>
        <taxon>Bacillati</taxon>
        <taxon>Actinomycetota</taxon>
        <taxon>Actinomycetes</taxon>
        <taxon>Actinomycetales</taxon>
        <taxon>Actinomycetaceae</taxon>
        <taxon>Flaviflexus</taxon>
    </lineage>
</organism>
<keyword evidence="4" id="KW-1185">Reference proteome</keyword>
<dbReference type="Pfam" id="PF01451">
    <property type="entry name" value="LMWPc"/>
    <property type="match status" value="1"/>
</dbReference>
<evidence type="ECO:0000313" key="3">
    <source>
        <dbReference type="EMBL" id="MBM9433930.1"/>
    </source>
</evidence>